<evidence type="ECO:0000256" key="4">
    <source>
        <dbReference type="SAM" id="Phobius"/>
    </source>
</evidence>
<dbReference type="Gene3D" id="3.80.10.10">
    <property type="entry name" value="Ribonuclease Inhibitor"/>
    <property type="match status" value="3"/>
</dbReference>
<dbReference type="PANTHER" id="PTHR24373">
    <property type="entry name" value="SLIT RELATED LEUCINE-RICH REPEAT NEURONAL PROTEIN"/>
    <property type="match status" value="1"/>
</dbReference>
<protein>
    <submittedName>
        <fullName evidence="6">Uncharacterized protein</fullName>
    </submittedName>
</protein>
<dbReference type="PANTHER" id="PTHR24373:SF370">
    <property type="entry name" value="FISH-LIPS, ISOFORM E"/>
    <property type="match status" value="1"/>
</dbReference>
<dbReference type="InterPro" id="IPR050328">
    <property type="entry name" value="Dev_Immune_Receptor"/>
</dbReference>
<dbReference type="InterPro" id="IPR032675">
    <property type="entry name" value="LRR_dom_sf"/>
</dbReference>
<evidence type="ECO:0000256" key="5">
    <source>
        <dbReference type="SAM" id="SignalP"/>
    </source>
</evidence>
<dbReference type="SMART" id="SM00369">
    <property type="entry name" value="LRR_TYP"/>
    <property type="match status" value="5"/>
</dbReference>
<dbReference type="Pfam" id="PF13306">
    <property type="entry name" value="LRR_5"/>
    <property type="match status" value="1"/>
</dbReference>
<comment type="caution">
    <text evidence="6">The sequence shown here is derived from an EMBL/GenBank/DDBJ whole genome shotgun (WGS) entry which is preliminary data.</text>
</comment>
<evidence type="ECO:0000313" key="6">
    <source>
        <dbReference type="EMBL" id="KAK4883065.1"/>
    </source>
</evidence>
<evidence type="ECO:0000256" key="3">
    <source>
        <dbReference type="ARBA" id="ARBA00022737"/>
    </source>
</evidence>
<dbReference type="InterPro" id="IPR003591">
    <property type="entry name" value="Leu-rich_rpt_typical-subtyp"/>
</dbReference>
<organism evidence="6 7">
    <name type="scientific">Aquatica leii</name>
    <dbReference type="NCBI Taxonomy" id="1421715"/>
    <lineage>
        <taxon>Eukaryota</taxon>
        <taxon>Metazoa</taxon>
        <taxon>Ecdysozoa</taxon>
        <taxon>Arthropoda</taxon>
        <taxon>Hexapoda</taxon>
        <taxon>Insecta</taxon>
        <taxon>Pterygota</taxon>
        <taxon>Neoptera</taxon>
        <taxon>Endopterygota</taxon>
        <taxon>Coleoptera</taxon>
        <taxon>Polyphaga</taxon>
        <taxon>Elateriformia</taxon>
        <taxon>Elateroidea</taxon>
        <taxon>Lampyridae</taxon>
        <taxon>Luciolinae</taxon>
        <taxon>Aquatica</taxon>
    </lineage>
</organism>
<evidence type="ECO:0000313" key="7">
    <source>
        <dbReference type="Proteomes" id="UP001353858"/>
    </source>
</evidence>
<gene>
    <name evidence="6" type="ORF">RN001_006384</name>
</gene>
<keyword evidence="4" id="KW-0812">Transmembrane</keyword>
<accession>A0AAN7SS87</accession>
<dbReference type="GO" id="GO:0031012">
    <property type="term" value="C:extracellular matrix"/>
    <property type="evidence" value="ECO:0007669"/>
    <property type="project" value="TreeGrafter"/>
</dbReference>
<dbReference type="InterPro" id="IPR001611">
    <property type="entry name" value="Leu-rich_rpt"/>
</dbReference>
<dbReference type="EMBL" id="JARPUR010000002">
    <property type="protein sequence ID" value="KAK4883065.1"/>
    <property type="molecule type" value="Genomic_DNA"/>
</dbReference>
<keyword evidence="1" id="KW-0433">Leucine-rich repeat</keyword>
<feature type="transmembrane region" description="Helical" evidence="4">
    <location>
        <begin position="412"/>
        <end position="433"/>
    </location>
</feature>
<feature type="chain" id="PRO_5042861917" evidence="5">
    <location>
        <begin position="17"/>
        <end position="467"/>
    </location>
</feature>
<keyword evidence="3" id="KW-0677">Repeat</keyword>
<evidence type="ECO:0000256" key="2">
    <source>
        <dbReference type="ARBA" id="ARBA00022729"/>
    </source>
</evidence>
<dbReference type="AlphaFoldDB" id="A0AAN7SS87"/>
<feature type="signal peptide" evidence="5">
    <location>
        <begin position="1"/>
        <end position="16"/>
    </location>
</feature>
<keyword evidence="2 5" id="KW-0732">Signal</keyword>
<name>A0AAN7SS87_9COLE</name>
<reference evidence="7" key="1">
    <citation type="submission" date="2023-01" db="EMBL/GenBank/DDBJ databases">
        <title>Key to firefly adult light organ development and bioluminescence: homeobox transcription factors regulate luciferase expression and transportation to peroxisome.</title>
        <authorList>
            <person name="Fu X."/>
        </authorList>
    </citation>
    <scope>NUCLEOTIDE SEQUENCE [LARGE SCALE GENOMIC DNA]</scope>
</reference>
<evidence type="ECO:0000256" key="1">
    <source>
        <dbReference type="ARBA" id="ARBA00022614"/>
    </source>
</evidence>
<sequence>MTKIFILLLFFVGVLTQNVTIYKRLCFFNKSETNCMCRFKTKPGFNIPVLSADCTSLNFKEFPRDVQIPSVEDLDLSKNEITQLDSFTNNFQSFKLLSVKLSFNKLTSISQDFFKNTPNLKQLDLSHNNIAKFENSNIFRGLTNLTVLNLSFNSLSTVPEDIFKPLFKLKELDLSYNYLGATLMNSEDFFKSTLGVSPSLEILKIDGIGITQLNYNYFETASNLKYLSISDNFLQVIPKLPYTIGYLDLSGTHIRTISANHLDYHSLKVLKLNRLKKLEKIEHYAFYNLIALEELHLSESKSLNELSDLVFGVMTDEINWSLKKLYLSRTGIQKLNSTFLNLFKNLQHLDLQSNPWTCTCDILWLQKLNGSLYRDDNIRCLSPFNLRTTSIMKLTSNNLPDCFENANSYQRIMISIMGILIGILIILILYLIYLGPFYQTNKEIGPESPYRGNTVGIDPNKAEHLNI</sequence>
<dbReference type="PRINTS" id="PR00019">
    <property type="entry name" value="LEURICHRPT"/>
</dbReference>
<dbReference type="GO" id="GO:0005615">
    <property type="term" value="C:extracellular space"/>
    <property type="evidence" value="ECO:0007669"/>
    <property type="project" value="TreeGrafter"/>
</dbReference>
<keyword evidence="4" id="KW-1133">Transmembrane helix</keyword>
<keyword evidence="4" id="KW-0472">Membrane</keyword>
<proteinExistence type="predicted"/>
<dbReference type="PROSITE" id="PS51450">
    <property type="entry name" value="LRR"/>
    <property type="match status" value="3"/>
</dbReference>
<dbReference type="Pfam" id="PF13855">
    <property type="entry name" value="LRR_8"/>
    <property type="match status" value="2"/>
</dbReference>
<dbReference type="Proteomes" id="UP001353858">
    <property type="component" value="Unassembled WGS sequence"/>
</dbReference>
<keyword evidence="7" id="KW-1185">Reference proteome</keyword>
<dbReference type="InterPro" id="IPR026906">
    <property type="entry name" value="LRR_5"/>
</dbReference>
<dbReference type="SUPFAM" id="SSF52058">
    <property type="entry name" value="L domain-like"/>
    <property type="match status" value="1"/>
</dbReference>